<dbReference type="AlphaFoldDB" id="A0AA87Q383"/>
<accession>A0AA87Q383</accession>
<feature type="compositionally biased region" description="Gly residues" evidence="1">
    <location>
        <begin position="51"/>
        <end position="65"/>
    </location>
</feature>
<evidence type="ECO:0000256" key="1">
    <source>
        <dbReference type="SAM" id="MobiDB-lite"/>
    </source>
</evidence>
<gene>
    <name evidence="2" type="ORF">RRH01S_03_03730</name>
</gene>
<protein>
    <submittedName>
        <fullName evidence="2">Uncharacterized protein</fullName>
    </submittedName>
</protein>
<evidence type="ECO:0000313" key="3">
    <source>
        <dbReference type="Proteomes" id="UP000026941"/>
    </source>
</evidence>
<dbReference type="GeneID" id="86851267"/>
<reference evidence="2 3" key="1">
    <citation type="submission" date="2014-05" db="EMBL/GenBank/DDBJ databases">
        <title>Whole genome shotgun sequence of Rhizobium rhizogenes NBRC 13257.</title>
        <authorList>
            <person name="Katano-Makiyama Y."/>
            <person name="Hosoyama A."/>
            <person name="Hashimoto M."/>
            <person name="Hosoyama Y."/>
            <person name="Noguchi M."/>
            <person name="Tsuchikane K."/>
            <person name="Kimura A."/>
            <person name="Ohji S."/>
            <person name="Ichikawa N."/>
            <person name="Yamazoe A."/>
            <person name="Fujita N."/>
        </authorList>
    </citation>
    <scope>NUCLEOTIDE SEQUENCE [LARGE SCALE GENOMIC DNA]</scope>
    <source>
        <strain evidence="2 3">NBRC 13257</strain>
    </source>
</reference>
<name>A0AA87Q383_RHIRH</name>
<proteinExistence type="predicted"/>
<comment type="caution">
    <text evidence="2">The sequence shown here is derived from an EMBL/GenBank/DDBJ whole genome shotgun (WGS) entry which is preliminary data.</text>
</comment>
<organism evidence="2 3">
    <name type="scientific">Rhizobium rhizogenes NBRC 13257</name>
    <dbReference type="NCBI Taxonomy" id="1220581"/>
    <lineage>
        <taxon>Bacteria</taxon>
        <taxon>Pseudomonadati</taxon>
        <taxon>Pseudomonadota</taxon>
        <taxon>Alphaproteobacteria</taxon>
        <taxon>Hyphomicrobiales</taxon>
        <taxon>Rhizobiaceae</taxon>
        <taxon>Rhizobium/Agrobacterium group</taxon>
        <taxon>Rhizobium</taxon>
    </lineage>
</organism>
<dbReference type="EMBL" id="BAYX01000003">
    <property type="protein sequence ID" value="GAJ92300.1"/>
    <property type="molecule type" value="Genomic_DNA"/>
</dbReference>
<sequence length="74" mass="7667">MDREDQREKVGPSRREFVEGCGKYAALAPPVLTFLLSTTMTSGAIAKSGNGNNGFGNGGGDGVPGHSGKEDVNR</sequence>
<feature type="region of interest" description="Disordered" evidence="1">
    <location>
        <begin position="45"/>
        <end position="74"/>
    </location>
</feature>
<dbReference type="RefSeq" id="WP_007689697.1">
    <property type="nucleotide sequence ID" value="NZ_BAYX01000003.1"/>
</dbReference>
<dbReference type="Proteomes" id="UP000026941">
    <property type="component" value="Unassembled WGS sequence"/>
</dbReference>
<evidence type="ECO:0000313" key="2">
    <source>
        <dbReference type="EMBL" id="GAJ92300.1"/>
    </source>
</evidence>